<accession>A0A931CFA1</accession>
<dbReference type="Proteomes" id="UP000598146">
    <property type="component" value="Unassembled WGS sequence"/>
</dbReference>
<comment type="caution">
    <text evidence="2">The sequence shown here is derived from an EMBL/GenBank/DDBJ whole genome shotgun (WGS) entry which is preliminary data.</text>
</comment>
<feature type="compositionally biased region" description="Acidic residues" evidence="1">
    <location>
        <begin position="77"/>
        <end position="97"/>
    </location>
</feature>
<reference evidence="2" key="1">
    <citation type="submission" date="2020-11" db="EMBL/GenBank/DDBJ databases">
        <title>Isolation and identification of active actinomycetes.</title>
        <authorList>
            <person name="Sun X."/>
        </authorList>
    </citation>
    <scope>NUCLEOTIDE SEQUENCE</scope>
    <source>
        <strain evidence="2">NEAU-A11</strain>
    </source>
</reference>
<dbReference type="AlphaFoldDB" id="A0A931CFA1"/>
<name>A0A931CFA1_9ACTN</name>
<evidence type="ECO:0000313" key="2">
    <source>
        <dbReference type="EMBL" id="MBG0567529.1"/>
    </source>
</evidence>
<protein>
    <submittedName>
        <fullName evidence="2">Uncharacterized protein</fullName>
    </submittedName>
</protein>
<proteinExistence type="predicted"/>
<feature type="region of interest" description="Disordered" evidence="1">
    <location>
        <begin position="76"/>
        <end position="97"/>
    </location>
</feature>
<sequence>MTQPAPITSEYDWAQFLANLRMILDDIKGLYQRITDDEPDLDPDTASESDEMRRLALMVEAERAALDEIEEARIYDSEDLLDGAPDYDDYDDPQMES</sequence>
<dbReference type="EMBL" id="JADQTO010000028">
    <property type="protein sequence ID" value="MBG0567529.1"/>
    <property type="molecule type" value="Genomic_DNA"/>
</dbReference>
<organism evidence="2 3">
    <name type="scientific">Actinoplanes aureus</name>
    <dbReference type="NCBI Taxonomy" id="2792083"/>
    <lineage>
        <taxon>Bacteria</taxon>
        <taxon>Bacillati</taxon>
        <taxon>Actinomycetota</taxon>
        <taxon>Actinomycetes</taxon>
        <taxon>Micromonosporales</taxon>
        <taxon>Micromonosporaceae</taxon>
        <taxon>Actinoplanes</taxon>
    </lineage>
</organism>
<evidence type="ECO:0000256" key="1">
    <source>
        <dbReference type="SAM" id="MobiDB-lite"/>
    </source>
</evidence>
<keyword evidence="3" id="KW-1185">Reference proteome</keyword>
<gene>
    <name evidence="2" type="ORF">I4J89_39390</name>
</gene>
<dbReference type="RefSeq" id="WP_196419307.1">
    <property type="nucleotide sequence ID" value="NZ_JADQTO010000028.1"/>
</dbReference>
<evidence type="ECO:0000313" key="3">
    <source>
        <dbReference type="Proteomes" id="UP000598146"/>
    </source>
</evidence>